<protein>
    <submittedName>
        <fullName evidence="7">Uncharacterized protein</fullName>
    </submittedName>
</protein>
<feature type="repeat" description="WD" evidence="3">
    <location>
        <begin position="1092"/>
        <end position="1133"/>
    </location>
</feature>
<dbReference type="InterPro" id="IPR056884">
    <property type="entry name" value="NPHP3-like_N"/>
</dbReference>
<dbReference type="VEuPathDB" id="FungiDB:EMCG_03052"/>
<dbReference type="PRINTS" id="PR00320">
    <property type="entry name" value="GPROTEINBRPT"/>
</dbReference>
<dbReference type="Gene3D" id="2.130.10.10">
    <property type="entry name" value="YVTN repeat-like/Quinoprotein amine dehydrogenase"/>
    <property type="match status" value="5"/>
</dbReference>
<feature type="domain" description="NWD NACHT-NTPase N-terminal" evidence="5">
    <location>
        <begin position="121"/>
        <end position="345"/>
    </location>
</feature>
<evidence type="ECO:0000259" key="5">
    <source>
        <dbReference type="Pfam" id="PF17100"/>
    </source>
</evidence>
<dbReference type="InterPro" id="IPR027417">
    <property type="entry name" value="P-loop_NTPase"/>
</dbReference>
<dbReference type="STRING" id="73230.A0A2B7Z8X3"/>
<dbReference type="PROSITE" id="PS50082">
    <property type="entry name" value="WD_REPEATS_2"/>
    <property type="match status" value="5"/>
</dbReference>
<keyword evidence="8" id="KW-1185">Reference proteome</keyword>
<dbReference type="CDD" id="cd00200">
    <property type="entry name" value="WD40"/>
    <property type="match status" value="2"/>
</dbReference>
<dbReference type="SUPFAM" id="SSF50978">
    <property type="entry name" value="WD40 repeat-like"/>
    <property type="match status" value="1"/>
</dbReference>
<dbReference type="PROSITE" id="PS00678">
    <property type="entry name" value="WD_REPEATS_1"/>
    <property type="match status" value="2"/>
</dbReference>
<dbReference type="Gene3D" id="3.40.50.300">
    <property type="entry name" value="P-loop containing nucleotide triphosphate hydrolases"/>
    <property type="match status" value="1"/>
</dbReference>
<evidence type="ECO:0000256" key="1">
    <source>
        <dbReference type="ARBA" id="ARBA00022574"/>
    </source>
</evidence>
<keyword evidence="2" id="KW-0677">Repeat</keyword>
<evidence type="ECO:0000313" key="7">
    <source>
        <dbReference type="EMBL" id="PGH29643.1"/>
    </source>
</evidence>
<comment type="caution">
    <text evidence="7">The sequence shown here is derived from an EMBL/GenBank/DDBJ whole genome shotgun (WGS) entry which is preliminary data.</text>
</comment>
<feature type="repeat" description="WD" evidence="3">
    <location>
        <begin position="1483"/>
        <end position="1524"/>
    </location>
</feature>
<feature type="repeat" description="WD" evidence="3">
    <location>
        <begin position="1319"/>
        <end position="1351"/>
    </location>
</feature>
<dbReference type="SUPFAM" id="SSF50998">
    <property type="entry name" value="Quinoprotein alcohol dehydrogenase-like"/>
    <property type="match status" value="1"/>
</dbReference>
<dbReference type="InterPro" id="IPR020472">
    <property type="entry name" value="WD40_PAC1"/>
</dbReference>
<dbReference type="InterPro" id="IPR001680">
    <property type="entry name" value="WD40_rpt"/>
</dbReference>
<sequence>MSRDPRFIKLPAFGSYRSRAIDSGKVMPFRTRLKRLWGKQKANVTNNVTTTVNAKTIPESHVPKLDPAESAVFVTASTTVLANSESLKKTSSLDGIPKPTPETVSTQNEAPKFSQALKLNNLWDEAYSELRKEDSKLVDAYERGLFAIEDLRQKAPEGEDREIQLQKLLDSKLQDIENSQMKISIHGKEVVIKDQVRKVVQSILSVKNYIGTVASTEPHAALAWTGVLIILPVIANPITQDDDAMDGLEYISELLVRCKVTEDTYRENLACTLAASNSSVPTHLVELNASFRAKAVSIYSQILKYQISLSQQYSRSGLFRFLRDCVIADDWQGMLESIKGTEEGISKVLDTFDSRTLKMIGEQVAILRNNADESLSLLLDTKAGVEKINQSQLLGKLHRAEYAAFNTFTKADHPPPICLEGTRVDILREIQHWGNGHREECMFLLKGLAGTGKSTLARTIAHHFNEKGRLGASFFFSRGKKYLGDATAVLTTIAVQLAEALPDLKSDICDAIEKHGDIGQQPLYNQWQKLIFQPLLRLDRKLLLPVVLVFVLDALDECEGDEHLDELLRLLTGLKDLEVLQVKVLLTSRPDRSIYASFCELPHIVHHDLTLHSVPKAVIDGDISIFLRHELGKINSKRRIDKSWPGEESIQTIVQKADRLFIYAATVCRFIAESRFPEKRMSEMLQAESMSRSSTGELDKMYSEILKHALDEGNEEDREEMASLFKQIVGSIIILFEALPQSALTSILDLPSSDIMEVLESLHSVLDIPDDENSPIQPFHLSFRDFLFSEERCANPIFTIKEEVAHGHMLIKCLSLMSKYLKQDICDLRHPGTSVADVKKCTVETFLPQDVQYACKYWFHHLQESQIDLHDDGEVHTFLRKHLLHWIEALSLMGNLSEGIVMVRVLESVLMLGSIKRDLQTGLRRVKAKPVDSSLLALVYDMKRFILNFRSAIELAPLQIYSSALVFSPKKSKIREQFWDHRPSWIVDVVSAEEDWNPSLLTLEHSRNVQEVFFSPDGKLLISSGGDTAKAWDTTTGAFRGAFPDISQSYFAFGNERKEVLSPDGKFLACTSVFDHKIRLWDPKRVVMHSTLEGHVDRVSSIAFSPNGEYVASTSIDRSIWLWDLTTGRSKILFSVESDLQPIQNQALSFGNPGSGIMFSPNGEFIAGYIDDHHDHQVRLWDAKTNCSLGTLTHSHCIMTVVFSHDGRLIASSSLDGAVRIWDPRTAKLCGILTQVESGYSPGISPFAFSPDGQSIACISHGAIEIWDLKTLSLCGSIEDNTQVIACITFSPDGSLLAAASGNYVKLWDPRAKSLCGILEGHTSKINTVKFSPYGPFVASGSDDYTVKFWDTLNLHVPEINETRISKLKFTGNGHYVVSYSTDETTELRDPSTGLSTFTIPDFMDFRDKVEFSPLNNLLAYTGDDTINLWNMVTRKFYGSLVATDKVVRTIAFSPDGKDLATSYQNHAIIIWDLTKKKRRCVLKGHVDNVNELAFSSDGRLLASGSMDSSVRLWDPATGELLGVLQGHRGPILAMAISSDGRAIISKSASTVTVWDTNTTQIIMEFDMKDKQAVGGAESLILPPSLFASLDMLPLSAFDWKEDKLICPVAPLCVRQPWVIYELENVLWLPGQYRSPTGNSMGIHGNILALGGQFKRPMLIKLDLKSIPSGE</sequence>
<feature type="domain" description="Nephrocystin 3-like N-terminal" evidence="6">
    <location>
        <begin position="429"/>
        <end position="589"/>
    </location>
</feature>
<feature type="region of interest" description="Disordered" evidence="4">
    <location>
        <begin position="90"/>
        <end position="109"/>
    </location>
</feature>
<dbReference type="Proteomes" id="UP000226031">
    <property type="component" value="Unassembled WGS sequence"/>
</dbReference>
<dbReference type="Pfam" id="PF24883">
    <property type="entry name" value="NPHP3_N"/>
    <property type="match status" value="1"/>
</dbReference>
<evidence type="ECO:0000259" key="6">
    <source>
        <dbReference type="Pfam" id="PF24883"/>
    </source>
</evidence>
<dbReference type="PANTHER" id="PTHR19879:SF9">
    <property type="entry name" value="TRANSCRIPTION INITIATION FACTOR TFIID SUBUNIT 5"/>
    <property type="match status" value="1"/>
</dbReference>
<keyword evidence="1 3" id="KW-0853">WD repeat</keyword>
<evidence type="ECO:0000256" key="2">
    <source>
        <dbReference type="ARBA" id="ARBA00022737"/>
    </source>
</evidence>
<dbReference type="InterPro" id="IPR031359">
    <property type="entry name" value="NACHT_N"/>
</dbReference>
<dbReference type="InterPro" id="IPR036322">
    <property type="entry name" value="WD40_repeat_dom_sf"/>
</dbReference>
<dbReference type="InterPro" id="IPR011047">
    <property type="entry name" value="Quinoprotein_ADH-like_sf"/>
</dbReference>
<dbReference type="SMART" id="SM00320">
    <property type="entry name" value="WD40"/>
    <property type="match status" value="12"/>
</dbReference>
<dbReference type="PROSITE" id="PS50294">
    <property type="entry name" value="WD_REPEATS_REGION"/>
    <property type="match status" value="5"/>
</dbReference>
<proteinExistence type="predicted"/>
<organism evidence="7 8">
    <name type="scientific">[Emmonsia] crescens</name>
    <dbReference type="NCBI Taxonomy" id="73230"/>
    <lineage>
        <taxon>Eukaryota</taxon>
        <taxon>Fungi</taxon>
        <taxon>Dikarya</taxon>
        <taxon>Ascomycota</taxon>
        <taxon>Pezizomycotina</taxon>
        <taxon>Eurotiomycetes</taxon>
        <taxon>Eurotiomycetidae</taxon>
        <taxon>Onygenales</taxon>
        <taxon>Ajellomycetaceae</taxon>
        <taxon>Emergomyces</taxon>
    </lineage>
</organism>
<dbReference type="InterPro" id="IPR019775">
    <property type="entry name" value="WD40_repeat_CS"/>
</dbReference>
<evidence type="ECO:0000313" key="8">
    <source>
        <dbReference type="Proteomes" id="UP000226031"/>
    </source>
</evidence>
<dbReference type="Pfam" id="PF00400">
    <property type="entry name" value="WD40"/>
    <property type="match status" value="9"/>
</dbReference>
<dbReference type="Pfam" id="PF17100">
    <property type="entry name" value="NACHT_N"/>
    <property type="match status" value="1"/>
</dbReference>
<dbReference type="PANTHER" id="PTHR19879">
    <property type="entry name" value="TRANSCRIPTION INITIATION FACTOR TFIID"/>
    <property type="match status" value="1"/>
</dbReference>
<reference evidence="7 8" key="1">
    <citation type="submission" date="2017-10" db="EMBL/GenBank/DDBJ databases">
        <title>Comparative genomics in systemic dimorphic fungi from Ajellomycetaceae.</title>
        <authorList>
            <person name="Munoz J.F."/>
            <person name="Mcewen J.G."/>
            <person name="Clay O.K."/>
            <person name="Cuomo C.A."/>
        </authorList>
    </citation>
    <scope>NUCLEOTIDE SEQUENCE [LARGE SCALE GENOMIC DNA]</scope>
    <source>
        <strain evidence="7 8">UAMH4076</strain>
    </source>
</reference>
<evidence type="ECO:0000256" key="3">
    <source>
        <dbReference type="PROSITE-ProRule" id="PRU00221"/>
    </source>
</evidence>
<feature type="repeat" description="WD" evidence="3">
    <location>
        <begin position="1191"/>
        <end position="1223"/>
    </location>
</feature>
<dbReference type="SUPFAM" id="SSF52540">
    <property type="entry name" value="P-loop containing nucleoside triphosphate hydrolases"/>
    <property type="match status" value="1"/>
</dbReference>
<name>A0A2B7Z8X3_9EURO</name>
<accession>A0A2B7Z8X3</accession>
<feature type="repeat" description="WD" evidence="3">
    <location>
        <begin position="1441"/>
        <end position="1482"/>
    </location>
</feature>
<evidence type="ECO:0000256" key="4">
    <source>
        <dbReference type="SAM" id="MobiDB-lite"/>
    </source>
</evidence>
<dbReference type="InterPro" id="IPR015943">
    <property type="entry name" value="WD40/YVTN_repeat-like_dom_sf"/>
</dbReference>
<gene>
    <name evidence="7" type="ORF">GX50_07601</name>
</gene>
<dbReference type="EMBL" id="PDND01000223">
    <property type="protein sequence ID" value="PGH29643.1"/>
    <property type="molecule type" value="Genomic_DNA"/>
</dbReference>